<evidence type="ECO:0000313" key="3">
    <source>
        <dbReference type="Proteomes" id="UP001187531"/>
    </source>
</evidence>
<name>A0AA88IAU4_ARTSF</name>
<dbReference type="EMBL" id="JAVRJZ010000003">
    <property type="protein sequence ID" value="KAK2724668.1"/>
    <property type="molecule type" value="Genomic_DNA"/>
</dbReference>
<protein>
    <submittedName>
        <fullName evidence="2">Uncharacterized protein</fullName>
    </submittedName>
</protein>
<organism evidence="2 3">
    <name type="scientific">Artemia franciscana</name>
    <name type="common">Brine shrimp</name>
    <name type="synonym">Artemia sanfranciscana</name>
    <dbReference type="NCBI Taxonomy" id="6661"/>
    <lineage>
        <taxon>Eukaryota</taxon>
        <taxon>Metazoa</taxon>
        <taxon>Ecdysozoa</taxon>
        <taxon>Arthropoda</taxon>
        <taxon>Crustacea</taxon>
        <taxon>Branchiopoda</taxon>
        <taxon>Anostraca</taxon>
        <taxon>Artemiidae</taxon>
        <taxon>Artemia</taxon>
    </lineage>
</organism>
<proteinExistence type="predicted"/>
<gene>
    <name evidence="2" type="ORF">QYM36_001235</name>
</gene>
<keyword evidence="1" id="KW-0175">Coiled coil</keyword>
<evidence type="ECO:0000313" key="2">
    <source>
        <dbReference type="EMBL" id="KAK2724668.1"/>
    </source>
</evidence>
<accession>A0AA88IAU4</accession>
<dbReference type="Proteomes" id="UP001187531">
    <property type="component" value="Unassembled WGS sequence"/>
</dbReference>
<reference evidence="2" key="1">
    <citation type="submission" date="2023-07" db="EMBL/GenBank/DDBJ databases">
        <title>Chromosome-level genome assembly of Artemia franciscana.</title>
        <authorList>
            <person name="Jo E."/>
        </authorList>
    </citation>
    <scope>NUCLEOTIDE SEQUENCE</scope>
    <source>
        <tissue evidence="2">Whole body</tissue>
    </source>
</reference>
<evidence type="ECO:0000256" key="1">
    <source>
        <dbReference type="SAM" id="Coils"/>
    </source>
</evidence>
<dbReference type="AlphaFoldDB" id="A0AA88IAU4"/>
<feature type="coiled-coil region" evidence="1">
    <location>
        <begin position="12"/>
        <end position="195"/>
    </location>
</feature>
<sequence>MINFFMNLLFGKNESNEDKNREKEEERRAARKKCEQKHEWIIRCKLEKLKMEKKKKDAEFAERINKFEKEEIKMIHQEARIKSLDEAIAEEEWKIEGLKNELQKYSKQERMMEQNKRNEIELHKAKKKNEEQQLQIKNQYIRLRNEGNKIRLEHFNIEKAKEDLIIERGKINKIKENLEKKYNQQQNEIELSKMKINLEKQFLDKRNVERERTVSKETVPKPLETQYFPTNDVRWYNDIGRFPDSD</sequence>
<keyword evidence="3" id="KW-1185">Reference proteome</keyword>
<comment type="caution">
    <text evidence="2">The sequence shown here is derived from an EMBL/GenBank/DDBJ whole genome shotgun (WGS) entry which is preliminary data.</text>
</comment>